<organism evidence="1 3">
    <name type="scientific">Medicago truncatula</name>
    <name type="common">Barrel medic</name>
    <name type="synonym">Medicago tribuloides</name>
    <dbReference type="NCBI Taxonomy" id="3880"/>
    <lineage>
        <taxon>Eukaryota</taxon>
        <taxon>Viridiplantae</taxon>
        <taxon>Streptophyta</taxon>
        <taxon>Embryophyta</taxon>
        <taxon>Tracheophyta</taxon>
        <taxon>Spermatophyta</taxon>
        <taxon>Magnoliopsida</taxon>
        <taxon>eudicotyledons</taxon>
        <taxon>Gunneridae</taxon>
        <taxon>Pentapetalae</taxon>
        <taxon>rosids</taxon>
        <taxon>fabids</taxon>
        <taxon>Fabales</taxon>
        <taxon>Fabaceae</taxon>
        <taxon>Papilionoideae</taxon>
        <taxon>50 kb inversion clade</taxon>
        <taxon>NPAAA clade</taxon>
        <taxon>Hologalegina</taxon>
        <taxon>IRL clade</taxon>
        <taxon>Trifolieae</taxon>
        <taxon>Medicago</taxon>
    </lineage>
</organism>
<gene>
    <name evidence="1" type="ordered locus">MTR_4g123955</name>
</gene>
<proteinExistence type="predicted"/>
<reference evidence="2" key="3">
    <citation type="submission" date="2015-04" db="UniProtKB">
        <authorList>
            <consortium name="EnsemblPlants"/>
        </authorList>
    </citation>
    <scope>IDENTIFICATION</scope>
    <source>
        <strain evidence="2">cv. Jemalong A17</strain>
    </source>
</reference>
<accession>A0A072URH7</accession>
<name>A0A072URH7_MEDTR</name>
<evidence type="ECO:0000313" key="3">
    <source>
        <dbReference type="Proteomes" id="UP000002051"/>
    </source>
</evidence>
<dbReference type="HOGENOM" id="CLU_2708554_0_0_1"/>
<evidence type="ECO:0000313" key="2">
    <source>
        <dbReference type="EnsemblPlants" id="KEH32384"/>
    </source>
</evidence>
<dbReference type="EMBL" id="CM001220">
    <property type="protein sequence ID" value="KEH32384.1"/>
    <property type="molecule type" value="Genomic_DNA"/>
</dbReference>
<reference evidence="1 3" key="2">
    <citation type="journal article" date="2014" name="BMC Genomics">
        <title>An improved genome release (version Mt4.0) for the model legume Medicago truncatula.</title>
        <authorList>
            <person name="Tang H."/>
            <person name="Krishnakumar V."/>
            <person name="Bidwell S."/>
            <person name="Rosen B."/>
            <person name="Chan A."/>
            <person name="Zhou S."/>
            <person name="Gentzbittel L."/>
            <person name="Childs K.L."/>
            <person name="Yandell M."/>
            <person name="Gundlach H."/>
            <person name="Mayer K.F."/>
            <person name="Schwartz D.C."/>
            <person name="Town C.D."/>
        </authorList>
    </citation>
    <scope>GENOME REANNOTATION</scope>
    <source>
        <strain evidence="1">A17</strain>
        <strain evidence="2 3">cv. Jemalong A17</strain>
    </source>
</reference>
<dbReference type="AlphaFoldDB" id="A0A072URH7"/>
<evidence type="ECO:0000313" key="1">
    <source>
        <dbReference type="EMBL" id="KEH32384.1"/>
    </source>
</evidence>
<protein>
    <submittedName>
        <fullName evidence="1 2">Uncharacterized protein</fullName>
    </submittedName>
</protein>
<reference evidence="1 3" key="1">
    <citation type="journal article" date="2011" name="Nature">
        <title>The Medicago genome provides insight into the evolution of rhizobial symbioses.</title>
        <authorList>
            <person name="Young N.D."/>
            <person name="Debelle F."/>
            <person name="Oldroyd G.E."/>
            <person name="Geurts R."/>
            <person name="Cannon S.B."/>
            <person name="Udvardi M.K."/>
            <person name="Benedito V.A."/>
            <person name="Mayer K.F."/>
            <person name="Gouzy J."/>
            <person name="Schoof H."/>
            <person name="Van de Peer Y."/>
            <person name="Proost S."/>
            <person name="Cook D.R."/>
            <person name="Meyers B.C."/>
            <person name="Spannagl M."/>
            <person name="Cheung F."/>
            <person name="De Mita S."/>
            <person name="Krishnakumar V."/>
            <person name="Gundlach H."/>
            <person name="Zhou S."/>
            <person name="Mudge J."/>
            <person name="Bharti A.K."/>
            <person name="Murray J.D."/>
            <person name="Naoumkina M.A."/>
            <person name="Rosen B."/>
            <person name="Silverstein K.A."/>
            <person name="Tang H."/>
            <person name="Rombauts S."/>
            <person name="Zhao P.X."/>
            <person name="Zhou P."/>
            <person name="Barbe V."/>
            <person name="Bardou P."/>
            <person name="Bechner M."/>
            <person name="Bellec A."/>
            <person name="Berger A."/>
            <person name="Berges H."/>
            <person name="Bidwell S."/>
            <person name="Bisseling T."/>
            <person name="Choisne N."/>
            <person name="Couloux A."/>
            <person name="Denny R."/>
            <person name="Deshpande S."/>
            <person name="Dai X."/>
            <person name="Doyle J.J."/>
            <person name="Dudez A.M."/>
            <person name="Farmer A.D."/>
            <person name="Fouteau S."/>
            <person name="Franken C."/>
            <person name="Gibelin C."/>
            <person name="Gish J."/>
            <person name="Goldstein S."/>
            <person name="Gonzalez A.J."/>
            <person name="Green P.J."/>
            <person name="Hallab A."/>
            <person name="Hartog M."/>
            <person name="Hua A."/>
            <person name="Humphray S.J."/>
            <person name="Jeong D.H."/>
            <person name="Jing Y."/>
            <person name="Jocker A."/>
            <person name="Kenton S.M."/>
            <person name="Kim D.J."/>
            <person name="Klee K."/>
            <person name="Lai H."/>
            <person name="Lang C."/>
            <person name="Lin S."/>
            <person name="Macmil S.L."/>
            <person name="Magdelenat G."/>
            <person name="Matthews L."/>
            <person name="McCorrison J."/>
            <person name="Monaghan E.L."/>
            <person name="Mun J.H."/>
            <person name="Najar F.Z."/>
            <person name="Nicholson C."/>
            <person name="Noirot C."/>
            <person name="O'Bleness M."/>
            <person name="Paule C.R."/>
            <person name="Poulain J."/>
            <person name="Prion F."/>
            <person name="Qin B."/>
            <person name="Qu C."/>
            <person name="Retzel E.F."/>
            <person name="Riddle C."/>
            <person name="Sallet E."/>
            <person name="Samain S."/>
            <person name="Samson N."/>
            <person name="Sanders I."/>
            <person name="Saurat O."/>
            <person name="Scarpelli C."/>
            <person name="Schiex T."/>
            <person name="Segurens B."/>
            <person name="Severin A.J."/>
            <person name="Sherrier D.J."/>
            <person name="Shi R."/>
            <person name="Sims S."/>
            <person name="Singer S.R."/>
            <person name="Sinharoy S."/>
            <person name="Sterck L."/>
            <person name="Viollet A."/>
            <person name="Wang B.B."/>
            <person name="Wang K."/>
            <person name="Wang M."/>
            <person name="Wang X."/>
            <person name="Warfsmann J."/>
            <person name="Weissenbach J."/>
            <person name="White D.D."/>
            <person name="White J.D."/>
            <person name="Wiley G.B."/>
            <person name="Wincker P."/>
            <person name="Xing Y."/>
            <person name="Yang L."/>
            <person name="Yao Z."/>
            <person name="Ying F."/>
            <person name="Zhai J."/>
            <person name="Zhou L."/>
            <person name="Zuber A."/>
            <person name="Denarie J."/>
            <person name="Dixon R.A."/>
            <person name="May G.D."/>
            <person name="Schwartz D.C."/>
            <person name="Rogers J."/>
            <person name="Quetier F."/>
            <person name="Town C.D."/>
            <person name="Roe B.A."/>
        </authorList>
    </citation>
    <scope>NUCLEOTIDE SEQUENCE [LARGE SCALE GENOMIC DNA]</scope>
    <source>
        <strain evidence="1">A17</strain>
        <strain evidence="2 3">cv. Jemalong A17</strain>
    </source>
</reference>
<keyword evidence="3" id="KW-1185">Reference proteome</keyword>
<dbReference type="EnsemblPlants" id="KEH32384">
    <property type="protein sequence ID" value="KEH32384"/>
    <property type="gene ID" value="MTR_4g123955"/>
</dbReference>
<sequence>MTIDNVTWLRIRHKRQSYKLLQHSVCKHFARIIIKTKREEYFAKSSWSIGHANGLNKSYICCLQPGETILISS</sequence>
<dbReference type="Proteomes" id="UP000002051">
    <property type="component" value="Chromosome 4"/>
</dbReference>